<name>A0A5C1QS30_9SPIO</name>
<reference evidence="3 4" key="1">
    <citation type="submission" date="2019-02" db="EMBL/GenBank/DDBJ databases">
        <title>Complete Genome Sequence and Methylome Analysis of free living Spirochaetas.</title>
        <authorList>
            <person name="Fomenkov A."/>
            <person name="Dubinina G."/>
            <person name="Leshcheva N."/>
            <person name="Mikheeva N."/>
            <person name="Grabovich M."/>
            <person name="Vincze T."/>
            <person name="Roberts R.J."/>
        </authorList>
    </citation>
    <scope>NUCLEOTIDE SEQUENCE [LARGE SCALE GENOMIC DNA]</scope>
    <source>
        <strain evidence="3 4">K2</strain>
    </source>
</reference>
<dbReference type="AlphaFoldDB" id="A0A5C1QS30"/>
<dbReference type="KEGG" id="ock:EXM22_16190"/>
<evidence type="ECO:0000313" key="4">
    <source>
        <dbReference type="Proteomes" id="UP000324209"/>
    </source>
</evidence>
<dbReference type="EMBL" id="CP036150">
    <property type="protein sequence ID" value="QEN09444.1"/>
    <property type="molecule type" value="Genomic_DNA"/>
</dbReference>
<dbReference type="Proteomes" id="UP000324209">
    <property type="component" value="Chromosome"/>
</dbReference>
<dbReference type="InterPro" id="IPR050490">
    <property type="entry name" value="Bact_solute-bd_prot1"/>
</dbReference>
<keyword evidence="4" id="KW-1185">Reference proteome</keyword>
<evidence type="ECO:0000256" key="1">
    <source>
        <dbReference type="ARBA" id="ARBA00004418"/>
    </source>
</evidence>
<proteinExistence type="inferred from homology"/>
<dbReference type="SUPFAM" id="SSF53850">
    <property type="entry name" value="Periplasmic binding protein-like II"/>
    <property type="match status" value="1"/>
</dbReference>
<evidence type="ECO:0000256" key="2">
    <source>
        <dbReference type="ARBA" id="ARBA00008520"/>
    </source>
</evidence>
<dbReference type="GO" id="GO:0042597">
    <property type="term" value="C:periplasmic space"/>
    <property type="evidence" value="ECO:0007669"/>
    <property type="project" value="UniProtKB-SubCell"/>
</dbReference>
<comment type="subcellular location">
    <subcellularLocation>
        <location evidence="1">Periplasm</location>
    </subcellularLocation>
</comment>
<gene>
    <name evidence="3" type="ORF">EXM22_16190</name>
</gene>
<dbReference type="OrthoDB" id="9798191at2"/>
<dbReference type="Pfam" id="PF01547">
    <property type="entry name" value="SBP_bac_1"/>
    <property type="match status" value="1"/>
</dbReference>
<protein>
    <submittedName>
        <fullName evidence="3">Extracellular solute-binding protein</fullName>
    </submittedName>
</protein>
<sequence>MDNKLNMFNLHERRCIMKKVFIVSFLILLTLGSVWANGQQESKSEEQTVLNYWTWYPGEATIREALDAFEMQNPSVKVELTVFESQAYQERLPLALASGEELDVFGVQTGVMAPQVKSYLEPLDSYFEAMDGAEWESQFNELDLDIARGQTESDELLFITAGRLGSAIALYNAKMFDDLGLSVPNTYEEMKAVAATIRKELPGVLPVVFTGDGWFVDEMLLTVVAQESDLFNEIRYDGGRFDDPRFVQALSDFKLMFQDGVFENMTDISYGRSLELFDTGKAAILYQGTWEAARLSSTFREKSGIALENVGAMAMPVMRDSGKATLRAYTELGYGISNSSSNKDAAAKLVHFLTAGEGFEIMNQGMFLIPNNKRAQMPDSLFNSDEGREGWELVQKLVAESTSHRNNLSGFSNTAGQVIQIMLGGDLTPQETAEMIQKEFERSGL</sequence>
<dbReference type="PANTHER" id="PTHR43649:SF12">
    <property type="entry name" value="DIACETYLCHITOBIOSE BINDING PROTEIN DASA"/>
    <property type="match status" value="1"/>
</dbReference>
<dbReference type="Gene3D" id="3.40.190.10">
    <property type="entry name" value="Periplasmic binding protein-like II"/>
    <property type="match status" value="1"/>
</dbReference>
<dbReference type="InterPro" id="IPR006059">
    <property type="entry name" value="SBP"/>
</dbReference>
<evidence type="ECO:0000313" key="3">
    <source>
        <dbReference type="EMBL" id="QEN09444.1"/>
    </source>
</evidence>
<accession>A0A5C1QS30</accession>
<dbReference type="PANTHER" id="PTHR43649">
    <property type="entry name" value="ARABINOSE-BINDING PROTEIN-RELATED"/>
    <property type="match status" value="1"/>
</dbReference>
<organism evidence="3 4">
    <name type="scientific">Oceanispirochaeta crateris</name>
    <dbReference type="NCBI Taxonomy" id="2518645"/>
    <lineage>
        <taxon>Bacteria</taxon>
        <taxon>Pseudomonadati</taxon>
        <taxon>Spirochaetota</taxon>
        <taxon>Spirochaetia</taxon>
        <taxon>Spirochaetales</taxon>
        <taxon>Spirochaetaceae</taxon>
        <taxon>Oceanispirochaeta</taxon>
    </lineage>
</organism>
<comment type="similarity">
    <text evidence="2">Belongs to the bacterial solute-binding protein 1 family.</text>
</comment>